<dbReference type="GO" id="GO:0006265">
    <property type="term" value="P:DNA topological change"/>
    <property type="evidence" value="ECO:0007669"/>
    <property type="project" value="InterPro"/>
</dbReference>
<dbReference type="CDD" id="cd03363">
    <property type="entry name" value="TOPRIM_TopoIA_TopoI"/>
    <property type="match status" value="1"/>
</dbReference>
<dbReference type="EMBL" id="SZON01001965">
    <property type="protein sequence ID" value="TKI89124.1"/>
    <property type="molecule type" value="Genomic_DNA"/>
</dbReference>
<evidence type="ECO:0000256" key="1">
    <source>
        <dbReference type="ARBA" id="ARBA00023235"/>
    </source>
</evidence>
<evidence type="ECO:0000313" key="9">
    <source>
        <dbReference type="Proteomes" id="UP000305222"/>
    </source>
</evidence>
<dbReference type="SUPFAM" id="SSF56712">
    <property type="entry name" value="Prokaryotic type I DNA topoisomerase"/>
    <property type="match status" value="1"/>
</dbReference>
<name>A0A4U3AKN9_9BACI</name>
<dbReference type="PANTHER" id="PTHR42785">
    <property type="entry name" value="DNA TOPOISOMERASE, TYPE IA, CORE"/>
    <property type="match status" value="1"/>
</dbReference>
<protein>
    <recommendedName>
        <fullName evidence="5">Omega-protein</fullName>
    </recommendedName>
    <alternativeName>
        <fullName evidence="4">Relaxing enzyme</fullName>
    </alternativeName>
    <alternativeName>
        <fullName evidence="2">Swivelase</fullName>
    </alternativeName>
    <alternativeName>
        <fullName evidence="3">Untwisting enzyme</fullName>
    </alternativeName>
</protein>
<evidence type="ECO:0000259" key="6">
    <source>
        <dbReference type="PROSITE" id="PS50880"/>
    </source>
</evidence>
<dbReference type="PROSITE" id="PS52039">
    <property type="entry name" value="TOPO_IA_2"/>
    <property type="match status" value="1"/>
</dbReference>
<evidence type="ECO:0000256" key="5">
    <source>
        <dbReference type="ARBA" id="ARBA00032877"/>
    </source>
</evidence>
<evidence type="ECO:0000259" key="7">
    <source>
        <dbReference type="PROSITE" id="PS52039"/>
    </source>
</evidence>
<dbReference type="Gene3D" id="1.10.460.10">
    <property type="entry name" value="Topoisomerase I, domain 2"/>
    <property type="match status" value="1"/>
</dbReference>
<sequence length="184" mass="20743">MSDYLVIVESPSKAKTIEKYLGKKYKVVASMGHVRDLPKSQMGIEVKNNFTPKYITIRGKGPVLKDLKSAAKKAKKVYLAADPDREGEAIAWHLANTLNVDVESDCRVVFNEITKDAIKESFKHPRAINMDLVDAQQARRILDRLVGYNISPLLWKKVKKGLSAGRVQSVAVRLIIEREKEIQI</sequence>
<reference evidence="8 9" key="1">
    <citation type="journal article" date="2019" name="Environ. Microbiol.">
        <title>An active ?-lactamase is a part of an orchestrated cell wall stress resistance network of Bacillus subtilis and related rhizosphere species.</title>
        <authorList>
            <person name="Bucher T."/>
            <person name="Keren-Paz A."/>
            <person name="Hausser J."/>
            <person name="Olender T."/>
            <person name="Cytryn E."/>
            <person name="Kolodkin-Gal I."/>
        </authorList>
    </citation>
    <scope>NUCLEOTIDE SEQUENCE [LARGE SCALE GENOMIC DNA]</scope>
    <source>
        <strain evidence="8 9">I5</strain>
    </source>
</reference>
<organism evidence="8 9">
    <name type="scientific">Bacillus wiedmannii</name>
    <dbReference type="NCBI Taxonomy" id="1890302"/>
    <lineage>
        <taxon>Bacteria</taxon>
        <taxon>Bacillati</taxon>
        <taxon>Bacillota</taxon>
        <taxon>Bacilli</taxon>
        <taxon>Bacillales</taxon>
        <taxon>Bacillaceae</taxon>
        <taxon>Bacillus</taxon>
        <taxon>Bacillus cereus group</taxon>
    </lineage>
</organism>
<dbReference type="Gene3D" id="3.40.50.140">
    <property type="match status" value="1"/>
</dbReference>
<evidence type="ECO:0000256" key="2">
    <source>
        <dbReference type="ARBA" id="ARBA00030003"/>
    </source>
</evidence>
<feature type="non-terminal residue" evidence="8">
    <location>
        <position position="184"/>
    </location>
</feature>
<dbReference type="InterPro" id="IPR003601">
    <property type="entry name" value="Topo_IA_2"/>
</dbReference>
<dbReference type="SMART" id="SM00493">
    <property type="entry name" value="TOPRIM"/>
    <property type="match status" value="1"/>
</dbReference>
<comment type="caution">
    <text evidence="8">The sequence shown here is derived from an EMBL/GenBank/DDBJ whole genome shotgun (WGS) entry which is preliminary data.</text>
</comment>
<dbReference type="InterPro" id="IPR013824">
    <property type="entry name" value="Topo_IA_cen_sub1"/>
</dbReference>
<dbReference type="Pfam" id="PF01751">
    <property type="entry name" value="Toprim"/>
    <property type="match status" value="1"/>
</dbReference>
<dbReference type="Proteomes" id="UP000305222">
    <property type="component" value="Unassembled WGS sequence"/>
</dbReference>
<gene>
    <name evidence="8" type="ORF">FC699_26710</name>
</gene>
<dbReference type="InterPro" id="IPR023405">
    <property type="entry name" value="Topo_IA_core_domain"/>
</dbReference>
<evidence type="ECO:0000313" key="8">
    <source>
        <dbReference type="EMBL" id="TKI89124.1"/>
    </source>
</evidence>
<dbReference type="PRINTS" id="PR00417">
    <property type="entry name" value="PRTPISMRASEI"/>
</dbReference>
<dbReference type="InterPro" id="IPR006171">
    <property type="entry name" value="TOPRIM_dom"/>
</dbReference>
<dbReference type="InterPro" id="IPR000380">
    <property type="entry name" value="Topo_IA"/>
</dbReference>
<evidence type="ECO:0000256" key="4">
    <source>
        <dbReference type="ARBA" id="ARBA00032235"/>
    </source>
</evidence>
<dbReference type="AlphaFoldDB" id="A0A4U3AKN9"/>
<dbReference type="GO" id="GO:0003677">
    <property type="term" value="F:DNA binding"/>
    <property type="evidence" value="ECO:0007669"/>
    <property type="project" value="InterPro"/>
</dbReference>
<keyword evidence="1" id="KW-0413">Isomerase</keyword>
<dbReference type="PANTHER" id="PTHR42785:SF1">
    <property type="entry name" value="DNA TOPOISOMERASE"/>
    <property type="match status" value="1"/>
</dbReference>
<dbReference type="InterPro" id="IPR013497">
    <property type="entry name" value="Topo_IA_cen"/>
</dbReference>
<dbReference type="PROSITE" id="PS50880">
    <property type="entry name" value="TOPRIM"/>
    <property type="match status" value="1"/>
</dbReference>
<feature type="domain" description="Toprim" evidence="6">
    <location>
        <begin position="3"/>
        <end position="121"/>
    </location>
</feature>
<accession>A0A4U3AKN9</accession>
<feature type="domain" description="Topo IA-type catalytic" evidence="7">
    <location>
        <begin position="129"/>
        <end position="184"/>
    </location>
</feature>
<dbReference type="InterPro" id="IPR034149">
    <property type="entry name" value="TOPRIM_TopoI"/>
</dbReference>
<proteinExistence type="predicted"/>
<dbReference type="SMART" id="SM00436">
    <property type="entry name" value="TOP1Bc"/>
    <property type="match status" value="1"/>
</dbReference>
<dbReference type="Pfam" id="PF01131">
    <property type="entry name" value="Topoisom_bac"/>
    <property type="match status" value="1"/>
</dbReference>
<evidence type="ECO:0000256" key="3">
    <source>
        <dbReference type="ARBA" id="ARBA00031985"/>
    </source>
</evidence>
<dbReference type="GO" id="GO:0003917">
    <property type="term" value="F:DNA topoisomerase type I (single strand cut, ATP-independent) activity"/>
    <property type="evidence" value="ECO:0007669"/>
    <property type="project" value="InterPro"/>
</dbReference>